<keyword evidence="2" id="KW-1185">Reference proteome</keyword>
<reference evidence="1 2" key="1">
    <citation type="submission" date="2018-03" db="EMBL/GenBank/DDBJ databases">
        <title>Comparative genomics illustrates the genes involved in a hyperalkaliphilic mechanisms of Serpentinomonas isolated from highly-alkaline calcium-rich serpentinized springs.</title>
        <authorList>
            <person name="Suzuki S."/>
            <person name="Ishii S."/>
            <person name="Walworth N."/>
            <person name="Bird L."/>
            <person name="Kuenen J.G."/>
            <person name="Nealson K.H."/>
        </authorList>
    </citation>
    <scope>NUCLEOTIDE SEQUENCE [LARGE SCALE GENOMIC DNA]</scope>
    <source>
        <strain evidence="1 2">83</strain>
    </source>
</reference>
<dbReference type="Proteomes" id="UP000238326">
    <property type="component" value="Unassembled WGS sequence"/>
</dbReference>
<dbReference type="Pfam" id="PF06892">
    <property type="entry name" value="Phage_CP76"/>
    <property type="match status" value="1"/>
</dbReference>
<dbReference type="GO" id="GO:0003677">
    <property type="term" value="F:DNA binding"/>
    <property type="evidence" value="ECO:0007669"/>
    <property type="project" value="InterPro"/>
</dbReference>
<comment type="caution">
    <text evidence="1">The sequence shown here is derived from an EMBL/GenBank/DDBJ whole genome shotgun (WGS) entry which is preliminary data.</text>
</comment>
<evidence type="ECO:0000313" key="1">
    <source>
        <dbReference type="EMBL" id="PRD68835.1"/>
    </source>
</evidence>
<dbReference type="InterPro" id="IPR009679">
    <property type="entry name" value="Phage_186_CII-like"/>
</dbReference>
<accession>A0A2S9KEN6</accession>
<gene>
    <name evidence="1" type="ORF">C6P61_09705</name>
</gene>
<organism evidence="1 2">
    <name type="scientific">Malikia spinosa</name>
    <dbReference type="NCBI Taxonomy" id="86180"/>
    <lineage>
        <taxon>Bacteria</taxon>
        <taxon>Pseudomonadati</taxon>
        <taxon>Pseudomonadota</taxon>
        <taxon>Betaproteobacteria</taxon>
        <taxon>Burkholderiales</taxon>
        <taxon>Comamonadaceae</taxon>
        <taxon>Malikia</taxon>
    </lineage>
</organism>
<protein>
    <recommendedName>
        <fullName evidence="3">Phage regulatory CII family protein</fullName>
    </recommendedName>
</protein>
<sequence length="151" mass="15867">MDVLDAAYHTAHRFPGGVPALAGRMGIVPGVLQNKVNASNTSHHLTLREAMAMQEITGDVAILHAMADALGYVCVRGTPANPENLQALHWQMVSAYADLGHSIVDAISAGAVSRNAMRRCEAMAAELSSAINAVLGSLRARMPSPPKGSEK</sequence>
<evidence type="ECO:0008006" key="3">
    <source>
        <dbReference type="Google" id="ProtNLM"/>
    </source>
</evidence>
<evidence type="ECO:0000313" key="2">
    <source>
        <dbReference type="Proteomes" id="UP000238326"/>
    </source>
</evidence>
<dbReference type="EMBL" id="PVLR01000024">
    <property type="protein sequence ID" value="PRD68835.1"/>
    <property type="molecule type" value="Genomic_DNA"/>
</dbReference>
<proteinExistence type="predicted"/>
<dbReference type="AlphaFoldDB" id="A0A2S9KEN6"/>
<name>A0A2S9KEN6_9BURK</name>